<sequence>MSLNTSEVIEKLWEKLVIVPIDSAFDNAKYNFDSLVIVSPDLEKQNLNKDSFLNEFVGILKLYKECDAAFDETITFLIPNVPKYESIKKLIYSPTGPLDRHFDDVRRFEDATKKGVKRALQAGSKRLLLAILDYQSHDTRNAYELYDKTSLLAAFHSLYMPLEIREDVPNKAEKAELLGFCSSKADYGFVTAIEQGRMVARDIGGSDPERMAAPNVAKYIQSLFANNSAIKVQIIDDDNVFKKEYPLLCAVKSGC</sequence>
<dbReference type="GO" id="GO:0006508">
    <property type="term" value="P:proteolysis"/>
    <property type="evidence" value="ECO:0007669"/>
    <property type="project" value="TreeGrafter"/>
</dbReference>
<dbReference type="Gene3D" id="3.40.630.10">
    <property type="entry name" value="Zn peptidases"/>
    <property type="match status" value="1"/>
</dbReference>
<feature type="non-terminal residue" evidence="1">
    <location>
        <position position="255"/>
    </location>
</feature>
<proteinExistence type="evidence at transcript level"/>
<name>E7D1X1_LATHE</name>
<protein>
    <submittedName>
        <fullName evidence="1">Cb283 protein</fullName>
    </submittedName>
</protein>
<dbReference type="EMBL" id="HQ006075">
    <property type="protein sequence ID" value="ADV40365.1"/>
    <property type="molecule type" value="mRNA"/>
</dbReference>
<accession>E7D1X1</accession>
<dbReference type="PANTHER" id="PTHR11963">
    <property type="entry name" value="LEUCINE AMINOPEPTIDASE-RELATED"/>
    <property type="match status" value="1"/>
</dbReference>
<dbReference type="GO" id="GO:0070006">
    <property type="term" value="F:metalloaminopeptidase activity"/>
    <property type="evidence" value="ECO:0007669"/>
    <property type="project" value="InterPro"/>
</dbReference>
<dbReference type="GO" id="GO:0005737">
    <property type="term" value="C:cytoplasm"/>
    <property type="evidence" value="ECO:0007669"/>
    <property type="project" value="InterPro"/>
</dbReference>
<dbReference type="AlphaFoldDB" id="E7D1X1"/>
<reference evidence="1" key="1">
    <citation type="submission" date="2010-07" db="EMBL/GenBank/DDBJ databases">
        <title>Identification of Proteins Involved in Black Widow Spider Wrapping Silk Fibers.</title>
        <authorList>
            <person name="Nguyen A."/>
            <person name="Verduzco A."/>
            <person name="Vierra C."/>
        </authorList>
    </citation>
    <scope>NUCLEOTIDE SEQUENCE</scope>
</reference>
<organism evidence="1">
    <name type="scientific">Latrodectus hesperus</name>
    <name type="common">Western black widow spider</name>
    <dbReference type="NCBI Taxonomy" id="256737"/>
    <lineage>
        <taxon>Eukaryota</taxon>
        <taxon>Metazoa</taxon>
        <taxon>Ecdysozoa</taxon>
        <taxon>Arthropoda</taxon>
        <taxon>Chelicerata</taxon>
        <taxon>Arachnida</taxon>
        <taxon>Araneae</taxon>
        <taxon>Araneomorphae</taxon>
        <taxon>Entelegynae</taxon>
        <taxon>Araneoidea</taxon>
        <taxon>Theridiidae</taxon>
        <taxon>Latrodectus</taxon>
    </lineage>
</organism>
<dbReference type="PANTHER" id="PTHR11963:SF48">
    <property type="entry name" value="DIPEPTIDASE B, ISOFORM A"/>
    <property type="match status" value="1"/>
</dbReference>
<dbReference type="InterPro" id="IPR011356">
    <property type="entry name" value="Leucine_aapep/pepB"/>
</dbReference>
<dbReference type="GO" id="GO:0030145">
    <property type="term" value="F:manganese ion binding"/>
    <property type="evidence" value="ECO:0007669"/>
    <property type="project" value="InterPro"/>
</dbReference>
<evidence type="ECO:0000313" key="1">
    <source>
        <dbReference type="EMBL" id="ADV40365.1"/>
    </source>
</evidence>